<organism evidence="3 4">
    <name type="scientific">Delitschia confertaspora ATCC 74209</name>
    <dbReference type="NCBI Taxonomy" id="1513339"/>
    <lineage>
        <taxon>Eukaryota</taxon>
        <taxon>Fungi</taxon>
        <taxon>Dikarya</taxon>
        <taxon>Ascomycota</taxon>
        <taxon>Pezizomycotina</taxon>
        <taxon>Dothideomycetes</taxon>
        <taxon>Pleosporomycetidae</taxon>
        <taxon>Pleosporales</taxon>
        <taxon>Delitschiaceae</taxon>
        <taxon>Delitschia</taxon>
    </lineage>
</organism>
<sequence>MPSVSLYNPSTDIPDLSGKVILITGGTTGLGAKTILQLASHLSERILFTGRNASAASNVIASAKAINANLSISFIFCDFTSFVSVKDAALRVPSSNYHLDVLMCNAGVMALPKAVTKEGYELQMGVNHLAHALFIKTLLPLLLSTAKLGNDIRAMGAYKRYGRSKLANILYTQQLAIRYPSITSISIHPGVINTGLITGGGMTWFNKLFIDVFTIGMHLSVEGGAKIQLWAAMARKEELVNGGFYEPVGEVGRTTEQSRDERLAERLWEWTERELAGY</sequence>
<proteinExistence type="inferred from homology"/>
<evidence type="ECO:0000256" key="2">
    <source>
        <dbReference type="ARBA" id="ARBA00023002"/>
    </source>
</evidence>
<dbReference type="Proteomes" id="UP000799536">
    <property type="component" value="Unassembled WGS sequence"/>
</dbReference>
<comment type="caution">
    <text evidence="3">The sequence shown here is derived from an EMBL/GenBank/DDBJ whole genome shotgun (WGS) entry which is preliminary data.</text>
</comment>
<dbReference type="InterPro" id="IPR036291">
    <property type="entry name" value="NAD(P)-bd_dom_sf"/>
</dbReference>
<dbReference type="PANTHER" id="PTHR24320">
    <property type="entry name" value="RETINOL DEHYDROGENASE"/>
    <property type="match status" value="1"/>
</dbReference>
<reference evidence="3" key="1">
    <citation type="journal article" date="2020" name="Stud. Mycol.">
        <title>101 Dothideomycetes genomes: a test case for predicting lifestyles and emergence of pathogens.</title>
        <authorList>
            <person name="Haridas S."/>
            <person name="Albert R."/>
            <person name="Binder M."/>
            <person name="Bloem J."/>
            <person name="Labutti K."/>
            <person name="Salamov A."/>
            <person name="Andreopoulos B."/>
            <person name="Baker S."/>
            <person name="Barry K."/>
            <person name="Bills G."/>
            <person name="Bluhm B."/>
            <person name="Cannon C."/>
            <person name="Castanera R."/>
            <person name="Culley D."/>
            <person name="Daum C."/>
            <person name="Ezra D."/>
            <person name="Gonzalez J."/>
            <person name="Henrissat B."/>
            <person name="Kuo A."/>
            <person name="Liang C."/>
            <person name="Lipzen A."/>
            <person name="Lutzoni F."/>
            <person name="Magnuson J."/>
            <person name="Mondo S."/>
            <person name="Nolan M."/>
            <person name="Ohm R."/>
            <person name="Pangilinan J."/>
            <person name="Park H.-J."/>
            <person name="Ramirez L."/>
            <person name="Alfaro M."/>
            <person name="Sun H."/>
            <person name="Tritt A."/>
            <person name="Yoshinaga Y."/>
            <person name="Zwiers L.-H."/>
            <person name="Turgeon B."/>
            <person name="Goodwin S."/>
            <person name="Spatafora J."/>
            <person name="Crous P."/>
            <person name="Grigoriev I."/>
        </authorList>
    </citation>
    <scope>NUCLEOTIDE SEQUENCE</scope>
    <source>
        <strain evidence="3">ATCC 74209</strain>
    </source>
</reference>
<keyword evidence="2" id="KW-0560">Oxidoreductase</keyword>
<dbReference type="PRINTS" id="PR00081">
    <property type="entry name" value="GDHRDH"/>
</dbReference>
<evidence type="ECO:0000256" key="1">
    <source>
        <dbReference type="ARBA" id="ARBA00006484"/>
    </source>
</evidence>
<evidence type="ECO:0000313" key="4">
    <source>
        <dbReference type="Proteomes" id="UP000799536"/>
    </source>
</evidence>
<dbReference type="AlphaFoldDB" id="A0A9P4JU43"/>
<evidence type="ECO:0000313" key="3">
    <source>
        <dbReference type="EMBL" id="KAF2204416.1"/>
    </source>
</evidence>
<dbReference type="InterPro" id="IPR002347">
    <property type="entry name" value="SDR_fam"/>
</dbReference>
<dbReference type="OrthoDB" id="191139at2759"/>
<gene>
    <name evidence="3" type="ORF">GQ43DRAFT_446715</name>
</gene>
<dbReference type="PANTHER" id="PTHR24320:SF154">
    <property type="entry name" value="OXIDOREDUCTASE, SHORT-CHAIN DEHYDROGENASE_REDUCTASE FAMILY (AFU_ORTHOLOGUE AFUA_2G04560)"/>
    <property type="match status" value="1"/>
</dbReference>
<dbReference type="GO" id="GO:0016491">
    <property type="term" value="F:oxidoreductase activity"/>
    <property type="evidence" value="ECO:0007669"/>
    <property type="project" value="UniProtKB-KW"/>
</dbReference>
<protein>
    <submittedName>
        <fullName evidence="3">Dehydrogenase with different specificitie</fullName>
    </submittedName>
</protein>
<comment type="similarity">
    <text evidence="1">Belongs to the short-chain dehydrogenases/reductases (SDR) family.</text>
</comment>
<keyword evidence="4" id="KW-1185">Reference proteome</keyword>
<name>A0A9P4JU43_9PLEO</name>
<dbReference type="Pfam" id="PF00106">
    <property type="entry name" value="adh_short"/>
    <property type="match status" value="1"/>
</dbReference>
<dbReference type="Gene3D" id="3.40.50.720">
    <property type="entry name" value="NAD(P)-binding Rossmann-like Domain"/>
    <property type="match status" value="1"/>
</dbReference>
<accession>A0A9P4JU43</accession>
<dbReference type="EMBL" id="ML993876">
    <property type="protein sequence ID" value="KAF2204416.1"/>
    <property type="molecule type" value="Genomic_DNA"/>
</dbReference>
<dbReference type="SUPFAM" id="SSF51735">
    <property type="entry name" value="NAD(P)-binding Rossmann-fold domains"/>
    <property type="match status" value="1"/>
</dbReference>